<keyword evidence="1" id="KW-1133">Transmembrane helix</keyword>
<name>A0A645IIT8_9ZZZZ</name>
<evidence type="ECO:0000256" key="1">
    <source>
        <dbReference type="SAM" id="Phobius"/>
    </source>
</evidence>
<protein>
    <submittedName>
        <fullName evidence="2">Uncharacterized protein</fullName>
    </submittedName>
</protein>
<keyword evidence="1" id="KW-0812">Transmembrane</keyword>
<evidence type="ECO:0000313" key="2">
    <source>
        <dbReference type="EMBL" id="MPN51207.1"/>
    </source>
</evidence>
<sequence length="89" mass="10314">MIWFVSNRLNVIDLSRSVKVQLVNALLFSAVAILIKEITYDFNGFIELLIGIVICLVLFTILFLLINVALFRRTFLEYKYNKKLGIDKT</sequence>
<comment type="caution">
    <text evidence="2">The sequence shown here is derived from an EMBL/GenBank/DDBJ whole genome shotgun (WGS) entry which is preliminary data.</text>
</comment>
<dbReference type="AlphaFoldDB" id="A0A645IIT8"/>
<feature type="transmembrane region" description="Helical" evidence="1">
    <location>
        <begin position="20"/>
        <end position="39"/>
    </location>
</feature>
<gene>
    <name evidence="2" type="ORF">SDC9_198849</name>
</gene>
<reference evidence="2" key="1">
    <citation type="submission" date="2019-08" db="EMBL/GenBank/DDBJ databases">
        <authorList>
            <person name="Kucharzyk K."/>
            <person name="Murdoch R.W."/>
            <person name="Higgins S."/>
            <person name="Loffler F."/>
        </authorList>
    </citation>
    <scope>NUCLEOTIDE SEQUENCE</scope>
</reference>
<organism evidence="2">
    <name type="scientific">bioreactor metagenome</name>
    <dbReference type="NCBI Taxonomy" id="1076179"/>
    <lineage>
        <taxon>unclassified sequences</taxon>
        <taxon>metagenomes</taxon>
        <taxon>ecological metagenomes</taxon>
    </lineage>
</organism>
<accession>A0A645IIT8</accession>
<keyword evidence="1" id="KW-0472">Membrane</keyword>
<feature type="transmembrane region" description="Helical" evidence="1">
    <location>
        <begin position="45"/>
        <end position="71"/>
    </location>
</feature>
<dbReference type="EMBL" id="VSSQ01116085">
    <property type="protein sequence ID" value="MPN51207.1"/>
    <property type="molecule type" value="Genomic_DNA"/>
</dbReference>
<proteinExistence type="predicted"/>